<dbReference type="Pfam" id="PF05686">
    <property type="entry name" value="Glyco_transf_90"/>
    <property type="match status" value="1"/>
</dbReference>
<dbReference type="Proteomes" id="UP000664203">
    <property type="component" value="Unassembled WGS sequence"/>
</dbReference>
<organism evidence="5 6">
    <name type="scientific">Alectoria fallacina</name>
    <dbReference type="NCBI Taxonomy" id="1903189"/>
    <lineage>
        <taxon>Eukaryota</taxon>
        <taxon>Fungi</taxon>
        <taxon>Dikarya</taxon>
        <taxon>Ascomycota</taxon>
        <taxon>Pezizomycotina</taxon>
        <taxon>Lecanoromycetes</taxon>
        <taxon>OSLEUM clade</taxon>
        <taxon>Lecanoromycetidae</taxon>
        <taxon>Lecanorales</taxon>
        <taxon>Lecanorineae</taxon>
        <taxon>Parmeliaceae</taxon>
        <taxon>Alectoria</taxon>
    </lineage>
</organism>
<dbReference type="PANTHER" id="PTHR12203:SF35">
    <property type="entry name" value="PROTEIN O-GLUCOSYLTRANSFERASE 1"/>
    <property type="match status" value="1"/>
</dbReference>
<dbReference type="InterPro" id="IPR006598">
    <property type="entry name" value="CAP10"/>
</dbReference>
<evidence type="ECO:0000256" key="1">
    <source>
        <dbReference type="ARBA" id="ARBA00010118"/>
    </source>
</evidence>
<feature type="domain" description="Glycosyl transferase CAP10" evidence="4">
    <location>
        <begin position="286"/>
        <end position="580"/>
    </location>
</feature>
<comment type="similarity">
    <text evidence="1">Belongs to the glycosyltransferase 90 family.</text>
</comment>
<proteinExistence type="inferred from homology"/>
<dbReference type="InterPro" id="IPR051091">
    <property type="entry name" value="O-Glucosyltr/Glycosyltrsf_90"/>
</dbReference>
<name>A0A8H3IYL6_9LECA</name>
<comment type="caution">
    <text evidence="5">The sequence shown here is derived from an EMBL/GenBank/DDBJ whole genome shotgun (WGS) entry which is preliminary data.</text>
</comment>
<protein>
    <recommendedName>
        <fullName evidence="4">Glycosyl transferase CAP10 domain-containing protein</fullName>
    </recommendedName>
</protein>
<dbReference type="EMBL" id="CAJPDR010000340">
    <property type="protein sequence ID" value="CAF9932934.1"/>
    <property type="molecule type" value="Genomic_DNA"/>
</dbReference>
<feature type="region of interest" description="Disordered" evidence="3">
    <location>
        <begin position="264"/>
        <end position="283"/>
    </location>
</feature>
<evidence type="ECO:0000259" key="4">
    <source>
        <dbReference type="SMART" id="SM00672"/>
    </source>
</evidence>
<evidence type="ECO:0000313" key="5">
    <source>
        <dbReference type="EMBL" id="CAF9932934.1"/>
    </source>
</evidence>
<sequence length="597" mass="69168">MTSMFLCSKLFIFFGLTSLLYFYHVRSSGALFPLGTAGSALSKHNGLLGLTGNKKHPIELLVEHAKAEHTNLVNRQSKTLQEAITEYKRRYSREPPPGFDHWYKAAVEANVPIIDEYDTVMAAFEPFWSISGKEIRARVKEAIFPPVGKTPVIGVHLKDQNVSITYNGNMYAPWHSLIFKDWIEHYMDHLPDMEIAFNSHDEPEVVIPHDELERSLEGCPAPQENENDKPKEQVEMHDPQIVYFDWLRRHRTWDRVIESCPLDSASRSRKSSEPDESADYSDGPLFIQNITRAKDICEETDAASLHGFFTSPDGFVLTNSLVPIFTKSKASSFQDLLLPAVDYDSRLSEGVYREYDPDEDMPWEEKKNHLYWAGTSIDGYYQDSNWKNMQRVRFVRDMNNASLPVSLMRRDESSGRWKAHNDTMGSLSKYADVKFTFQEMCDEKTCEEMRDPKNGVLWKAKEPATEPYANQFLMDVDGHTFTERFRRLLSSRSLVFKMTMFQEWHNDFLEPWVHYVPITLGMKELPETLRFLAETPEGQEIAKEIAEAGREWVGKAWRVVDMRVATFRILLEYARLYGEERDRTGECPWDRKGRAKS</sequence>
<gene>
    <name evidence="5" type="ORF">ALECFALPRED_005443</name>
</gene>
<keyword evidence="6" id="KW-1185">Reference proteome</keyword>
<dbReference type="AlphaFoldDB" id="A0A8H3IYL6"/>
<keyword evidence="2" id="KW-0808">Transferase</keyword>
<evidence type="ECO:0000313" key="6">
    <source>
        <dbReference type="Proteomes" id="UP000664203"/>
    </source>
</evidence>
<dbReference type="SMART" id="SM00672">
    <property type="entry name" value="CAP10"/>
    <property type="match status" value="1"/>
</dbReference>
<dbReference type="OrthoDB" id="202415at2759"/>
<dbReference type="GO" id="GO:0016740">
    <property type="term" value="F:transferase activity"/>
    <property type="evidence" value="ECO:0007669"/>
    <property type="project" value="UniProtKB-KW"/>
</dbReference>
<evidence type="ECO:0000256" key="2">
    <source>
        <dbReference type="ARBA" id="ARBA00022679"/>
    </source>
</evidence>
<accession>A0A8H3IYL6</accession>
<reference evidence="5" key="1">
    <citation type="submission" date="2021-03" db="EMBL/GenBank/DDBJ databases">
        <authorList>
            <person name="Tagirdzhanova G."/>
        </authorList>
    </citation>
    <scope>NUCLEOTIDE SEQUENCE</scope>
</reference>
<feature type="region of interest" description="Disordered" evidence="3">
    <location>
        <begin position="211"/>
        <end position="234"/>
    </location>
</feature>
<evidence type="ECO:0000256" key="3">
    <source>
        <dbReference type="SAM" id="MobiDB-lite"/>
    </source>
</evidence>
<dbReference type="PANTHER" id="PTHR12203">
    <property type="entry name" value="KDEL LYS-ASP-GLU-LEU CONTAINING - RELATED"/>
    <property type="match status" value="1"/>
</dbReference>